<dbReference type="PRINTS" id="PR00463">
    <property type="entry name" value="EP450I"/>
</dbReference>
<dbReference type="PROSITE" id="PS00086">
    <property type="entry name" value="CYTOCHROME_P450"/>
    <property type="match status" value="2"/>
</dbReference>
<feature type="coiled-coil region" evidence="14">
    <location>
        <begin position="762"/>
        <end position="789"/>
    </location>
</feature>
<evidence type="ECO:0000313" key="17">
    <source>
        <dbReference type="Proteomes" id="UP001289374"/>
    </source>
</evidence>
<name>A0AAE1WDF6_9LAMI</name>
<feature type="transmembrane region" description="Helical" evidence="15">
    <location>
        <begin position="474"/>
        <end position="495"/>
    </location>
</feature>
<comment type="subcellular location">
    <subcellularLocation>
        <location evidence="2">Membrane</location>
        <topology evidence="2">Single-pass membrane protein</topology>
    </subcellularLocation>
</comment>
<evidence type="ECO:0000256" key="8">
    <source>
        <dbReference type="ARBA" id="ARBA00022989"/>
    </source>
</evidence>
<comment type="pathway">
    <text evidence="3">Alkaloid biosynthesis.</text>
</comment>
<dbReference type="Gene3D" id="1.10.630.10">
    <property type="entry name" value="Cytochrome P450"/>
    <property type="match status" value="3"/>
</dbReference>
<comment type="similarity">
    <text evidence="4">Belongs to the cytochrome P450 family.</text>
</comment>
<proteinExistence type="inferred from homology"/>
<dbReference type="Pfam" id="PF00067">
    <property type="entry name" value="p450"/>
    <property type="match status" value="2"/>
</dbReference>
<evidence type="ECO:0000256" key="1">
    <source>
        <dbReference type="ARBA" id="ARBA00001971"/>
    </source>
</evidence>
<dbReference type="GO" id="GO:0016020">
    <property type="term" value="C:membrane"/>
    <property type="evidence" value="ECO:0007669"/>
    <property type="project" value="UniProtKB-SubCell"/>
</dbReference>
<evidence type="ECO:0000313" key="16">
    <source>
        <dbReference type="EMBL" id="KAK4391297.1"/>
    </source>
</evidence>
<keyword evidence="17" id="KW-1185">Reference proteome</keyword>
<dbReference type="PANTHER" id="PTHR47944">
    <property type="entry name" value="CYTOCHROME P450 98A9"/>
    <property type="match status" value="1"/>
</dbReference>
<keyword evidence="10 13" id="KW-0408">Iron</keyword>
<keyword evidence="7 13" id="KW-0479">Metal-binding</keyword>
<keyword evidence="9" id="KW-0560">Oxidoreductase</keyword>
<dbReference type="GO" id="GO:0020037">
    <property type="term" value="F:heme binding"/>
    <property type="evidence" value="ECO:0007669"/>
    <property type="project" value="InterPro"/>
</dbReference>
<evidence type="ECO:0000256" key="5">
    <source>
        <dbReference type="ARBA" id="ARBA00022617"/>
    </source>
</evidence>
<keyword evidence="11" id="KW-0503">Monooxygenase</keyword>
<dbReference type="CDD" id="cd20618">
    <property type="entry name" value="CYP71_clan"/>
    <property type="match status" value="2"/>
</dbReference>
<evidence type="ECO:0000256" key="12">
    <source>
        <dbReference type="ARBA" id="ARBA00023136"/>
    </source>
</evidence>
<reference evidence="16" key="1">
    <citation type="submission" date="2020-06" db="EMBL/GenBank/DDBJ databases">
        <authorList>
            <person name="Li T."/>
            <person name="Hu X."/>
            <person name="Zhang T."/>
            <person name="Song X."/>
            <person name="Zhang H."/>
            <person name="Dai N."/>
            <person name="Sheng W."/>
            <person name="Hou X."/>
            <person name="Wei L."/>
        </authorList>
    </citation>
    <scope>NUCLEOTIDE SEQUENCE</scope>
    <source>
        <strain evidence="16">K16</strain>
        <tissue evidence="16">Leaf</tissue>
    </source>
</reference>
<evidence type="ECO:0000256" key="15">
    <source>
        <dbReference type="SAM" id="Phobius"/>
    </source>
</evidence>
<reference evidence="16" key="2">
    <citation type="journal article" date="2024" name="Plant">
        <title>Genomic evolution and insights into agronomic trait innovations of Sesamum species.</title>
        <authorList>
            <person name="Miao H."/>
            <person name="Wang L."/>
            <person name="Qu L."/>
            <person name="Liu H."/>
            <person name="Sun Y."/>
            <person name="Le M."/>
            <person name="Wang Q."/>
            <person name="Wei S."/>
            <person name="Zheng Y."/>
            <person name="Lin W."/>
            <person name="Duan Y."/>
            <person name="Cao H."/>
            <person name="Xiong S."/>
            <person name="Wang X."/>
            <person name="Wei L."/>
            <person name="Li C."/>
            <person name="Ma Q."/>
            <person name="Ju M."/>
            <person name="Zhao R."/>
            <person name="Li G."/>
            <person name="Mu C."/>
            <person name="Tian Q."/>
            <person name="Mei H."/>
            <person name="Zhang T."/>
            <person name="Gao T."/>
            <person name="Zhang H."/>
        </authorList>
    </citation>
    <scope>NUCLEOTIDE SEQUENCE</scope>
    <source>
        <strain evidence="16">K16</strain>
    </source>
</reference>
<evidence type="ECO:0000256" key="9">
    <source>
        <dbReference type="ARBA" id="ARBA00023002"/>
    </source>
</evidence>
<comment type="cofactor">
    <cofactor evidence="1 13">
        <name>heme</name>
        <dbReference type="ChEBI" id="CHEBI:30413"/>
    </cofactor>
</comment>
<keyword evidence="5 13" id="KW-0349">Heme</keyword>
<gene>
    <name evidence="16" type="ORF">Sango_2193000</name>
</gene>
<organism evidence="16 17">
    <name type="scientific">Sesamum angolense</name>
    <dbReference type="NCBI Taxonomy" id="2727404"/>
    <lineage>
        <taxon>Eukaryota</taxon>
        <taxon>Viridiplantae</taxon>
        <taxon>Streptophyta</taxon>
        <taxon>Embryophyta</taxon>
        <taxon>Tracheophyta</taxon>
        <taxon>Spermatophyta</taxon>
        <taxon>Magnoliopsida</taxon>
        <taxon>eudicotyledons</taxon>
        <taxon>Gunneridae</taxon>
        <taxon>Pentapetalae</taxon>
        <taxon>asterids</taxon>
        <taxon>lamiids</taxon>
        <taxon>Lamiales</taxon>
        <taxon>Pedaliaceae</taxon>
        <taxon>Sesamum</taxon>
    </lineage>
</organism>
<dbReference type="GO" id="GO:0005506">
    <property type="term" value="F:iron ion binding"/>
    <property type="evidence" value="ECO:0007669"/>
    <property type="project" value="InterPro"/>
</dbReference>
<keyword evidence="6 15" id="KW-0812">Transmembrane</keyword>
<evidence type="ECO:0000256" key="11">
    <source>
        <dbReference type="ARBA" id="ARBA00023033"/>
    </source>
</evidence>
<dbReference type="GO" id="GO:0016705">
    <property type="term" value="F:oxidoreductase activity, acting on paired donors, with incorporation or reduction of molecular oxygen"/>
    <property type="evidence" value="ECO:0007669"/>
    <property type="project" value="InterPro"/>
</dbReference>
<dbReference type="FunFam" id="1.10.630.10:FF:000097">
    <property type="entry name" value="Cytochrome P-450 19"/>
    <property type="match status" value="1"/>
</dbReference>
<evidence type="ECO:0000256" key="6">
    <source>
        <dbReference type="ARBA" id="ARBA00022692"/>
    </source>
</evidence>
<dbReference type="PRINTS" id="PR00385">
    <property type="entry name" value="P450"/>
</dbReference>
<dbReference type="InterPro" id="IPR001128">
    <property type="entry name" value="Cyt_P450"/>
</dbReference>
<dbReference type="PANTHER" id="PTHR47944:SF5">
    <property type="entry name" value="CYTOCHROME P450 71A1-LIKE"/>
    <property type="match status" value="1"/>
</dbReference>
<evidence type="ECO:0000256" key="7">
    <source>
        <dbReference type="ARBA" id="ARBA00022723"/>
    </source>
</evidence>
<sequence>MEISSWALLALSYLASLAFLSKILRRRQQTKTKLPPGPKPWPVIGNLNLVGPVPHQSIHYLSQKYGDIMLLKFGQFPVVVASSPEMAKQFLRVHDTVFASRPVLAAGKYTGYNYSNMSWSSYGPYWRQARKVFLSEMFNVKKLDSFEHIRIEERHNFLSRLSSLSGKPVVLRDHLSRYTLSTISRMVLSSKYFSESEHDKSVVKLEELKGMLDEWFFLNGVFNIGDWIPWLSVVDVQGYVKRMKALNKKFDKFFSHVMNDHQNRRADDSNIIPKDMVDVLLQLVEDPPNPQLKLTTHSIKGLLQDLLAGGTDTSAIVIEWTIHEIMKNPRIVEKAKEELDKVVGRKRWVEEEDFSQLPYIDSIMMESMRLHPIATFLAPHCAAEDCKVAGYDVPKGTVILINTWTIGRDPKLWDSPLTFLPERFLGKNIDMKGSNFSFLPFGSGRRRCPGYRLGLKLLLPHQYLPPQMEISSSALLALLCLAVVGVAAAFLSKFLRPPQPKRKHPPGPNPWPIIGNLNLIGPIPHQSLHFLSQKYGEIMQLKFGKFPVVVASSPHMAKQFLRVHDTVFASRPALAAGKYISYNYSDMTWAPYGPHWRQTRKIYLTEVFNAKKLESFEHIRIEEGRNFLSCLCSLSGKPVVLKDHLSRLSLSTISRMVFGNKYCTAEFEDENAILKLDELRGMLDEWFFFGGVFHIGDWIPWLSSFDLQGYVKRMKALSKKLDKFYDYVLDGHLTRKAAQKDFIPEDVLDAVLQLAEDPNLEVKLTRNHVKALAQTMNKAKEELDRVIGRNRWVEEKDYSQLPYIDAVIMESMRLHPLATLLAPHYAMDDCKVAGYDIAKGTTVLINTWSIGRDPNSWDSPLEFLPERFLNKDIDVTGSNFAMLPFGSGRRRCPGYSLGLKVVRTMLANLLHGFELKLVDGMRPEDISMDEEYGLTTHPKKPLSIIMEPTLPDHLY</sequence>
<dbReference type="InterPro" id="IPR017972">
    <property type="entry name" value="Cyt_P450_CS"/>
</dbReference>
<evidence type="ECO:0000256" key="4">
    <source>
        <dbReference type="ARBA" id="ARBA00010617"/>
    </source>
</evidence>
<dbReference type="SUPFAM" id="SSF48264">
    <property type="entry name" value="Cytochrome P450"/>
    <property type="match status" value="2"/>
</dbReference>
<evidence type="ECO:0000256" key="3">
    <source>
        <dbReference type="ARBA" id="ARBA00004913"/>
    </source>
</evidence>
<dbReference type="FunFam" id="1.10.630.10:FF:000126">
    <property type="entry name" value="Predicted protein"/>
    <property type="match status" value="1"/>
</dbReference>
<dbReference type="AlphaFoldDB" id="A0AAE1WDF6"/>
<evidence type="ECO:0000256" key="14">
    <source>
        <dbReference type="SAM" id="Coils"/>
    </source>
</evidence>
<accession>A0AAE1WDF6</accession>
<evidence type="ECO:0000256" key="2">
    <source>
        <dbReference type="ARBA" id="ARBA00004167"/>
    </source>
</evidence>
<dbReference type="Proteomes" id="UP001289374">
    <property type="component" value="Unassembled WGS sequence"/>
</dbReference>
<dbReference type="EMBL" id="JACGWL010000012">
    <property type="protein sequence ID" value="KAK4391297.1"/>
    <property type="molecule type" value="Genomic_DNA"/>
</dbReference>
<evidence type="ECO:0000256" key="13">
    <source>
        <dbReference type="PIRSR" id="PIRSR602401-1"/>
    </source>
</evidence>
<keyword evidence="12 15" id="KW-0472">Membrane</keyword>
<keyword evidence="8 15" id="KW-1133">Transmembrane helix</keyword>
<evidence type="ECO:0000256" key="10">
    <source>
        <dbReference type="ARBA" id="ARBA00023004"/>
    </source>
</evidence>
<comment type="caution">
    <text evidence="16">The sequence shown here is derived from an EMBL/GenBank/DDBJ whole genome shotgun (WGS) entry which is preliminary data.</text>
</comment>
<protein>
    <submittedName>
        <fullName evidence="16">Trimethyltridecatetraene synthase</fullName>
    </submittedName>
</protein>
<keyword evidence="14" id="KW-0175">Coiled coil</keyword>
<dbReference type="InterPro" id="IPR036396">
    <property type="entry name" value="Cyt_P450_sf"/>
</dbReference>
<feature type="binding site" description="axial binding residue" evidence="13">
    <location>
        <position position="448"/>
    </location>
    <ligand>
        <name>heme</name>
        <dbReference type="ChEBI" id="CHEBI:30413"/>
    </ligand>
    <ligandPart>
        <name>Fe</name>
        <dbReference type="ChEBI" id="CHEBI:18248"/>
    </ligandPart>
</feature>
<dbReference type="GO" id="GO:0004497">
    <property type="term" value="F:monooxygenase activity"/>
    <property type="evidence" value="ECO:0007669"/>
    <property type="project" value="UniProtKB-KW"/>
</dbReference>
<dbReference type="InterPro" id="IPR002401">
    <property type="entry name" value="Cyt_P450_E_grp-I"/>
</dbReference>